<evidence type="ECO:0000256" key="2">
    <source>
        <dbReference type="ARBA" id="ARBA00007742"/>
    </source>
</evidence>
<reference evidence="11" key="1">
    <citation type="submission" date="2021-01" db="EMBL/GenBank/DDBJ databases">
        <authorList>
            <person name="Corre E."/>
            <person name="Pelletier E."/>
            <person name="Niang G."/>
            <person name="Scheremetjew M."/>
            <person name="Finn R."/>
            <person name="Kale V."/>
            <person name="Holt S."/>
            <person name="Cochrane G."/>
            <person name="Meng A."/>
            <person name="Brown T."/>
            <person name="Cohen L."/>
        </authorList>
    </citation>
    <scope>NUCLEOTIDE SEQUENCE</scope>
    <source>
        <strain evidence="11">RCC733</strain>
    </source>
</reference>
<evidence type="ECO:0000256" key="9">
    <source>
        <dbReference type="SAM" id="Phobius"/>
    </source>
</evidence>
<keyword evidence="4 9" id="KW-0812">Transmembrane</keyword>
<accession>A0A7S2AV27</accession>
<feature type="transmembrane region" description="Helical" evidence="9">
    <location>
        <begin position="187"/>
        <end position="205"/>
    </location>
</feature>
<feature type="transmembrane region" description="Helical" evidence="9">
    <location>
        <begin position="277"/>
        <end position="297"/>
    </location>
</feature>
<dbReference type="AlphaFoldDB" id="A0A7S2AV27"/>
<dbReference type="PANTHER" id="PTHR10556:SF28">
    <property type="entry name" value="VERY-LONG-CHAIN ENOYL-COA REDUCTASE"/>
    <property type="match status" value="1"/>
</dbReference>
<feature type="transmembrane region" description="Helical" evidence="9">
    <location>
        <begin position="217"/>
        <end position="239"/>
    </location>
</feature>
<gene>
    <name evidence="11" type="ORF">PPRO1471_LOCUS4487</name>
</gene>
<evidence type="ECO:0000256" key="1">
    <source>
        <dbReference type="ARBA" id="ARBA00004141"/>
    </source>
</evidence>
<name>A0A7S2AV27_9CHLO</name>
<dbReference type="Pfam" id="PF02544">
    <property type="entry name" value="Steroid_dh"/>
    <property type="match status" value="1"/>
</dbReference>
<evidence type="ECO:0000256" key="7">
    <source>
        <dbReference type="ARBA" id="ARBA00023098"/>
    </source>
</evidence>
<feature type="transmembrane region" description="Helical" evidence="9">
    <location>
        <begin position="251"/>
        <end position="271"/>
    </location>
</feature>
<keyword evidence="6" id="KW-0560">Oxidoreductase</keyword>
<dbReference type="GO" id="GO:0042761">
    <property type="term" value="P:very long-chain fatty acid biosynthetic process"/>
    <property type="evidence" value="ECO:0007669"/>
    <property type="project" value="TreeGrafter"/>
</dbReference>
<sequence>MKLLIASRSGRMVVDGGLHIDAGETVDGLLAEMHSLSLKKLVRIPGKPILVPERQRFTLPLVPGAVTADGKKARPVALASGKKLSDYNLKDGDTLHFKDLGQQVGYVTVFFWEYFGPMVVYPLVYYLPKLLYPESMLQNGECPRHPVQAIATAYWSFHFAKRILETFFVHKFSHGTMPIFNLLRNCSYYWAFAAFVSYFVNHPLYTPPPFERSKWALAGAMLMQAGNLYSHVILANLRPKGSKEYRVPRGFLFNYVTCANYTFEILGWLLFNVATQSIPGILFMFAGGYQMTLWAIAKHKRLKRTFDGKEGREKYPRRFIILPPLI</sequence>
<comment type="similarity">
    <text evidence="2">Belongs to the steroid 5-alpha reductase family.</text>
</comment>
<dbReference type="PROSITE" id="PS50244">
    <property type="entry name" value="S5A_REDUCTASE"/>
    <property type="match status" value="1"/>
</dbReference>
<evidence type="ECO:0000256" key="4">
    <source>
        <dbReference type="ARBA" id="ARBA00022692"/>
    </source>
</evidence>
<evidence type="ECO:0000256" key="8">
    <source>
        <dbReference type="ARBA" id="ARBA00023136"/>
    </source>
</evidence>
<evidence type="ECO:0000256" key="3">
    <source>
        <dbReference type="ARBA" id="ARBA00022516"/>
    </source>
</evidence>
<dbReference type="InterPro" id="IPR039357">
    <property type="entry name" value="SRD5A/TECR"/>
</dbReference>
<evidence type="ECO:0000313" key="11">
    <source>
        <dbReference type="EMBL" id="CAD9378560.1"/>
    </source>
</evidence>
<dbReference type="InterPro" id="IPR001104">
    <property type="entry name" value="3-oxo-5_a-steroid_4-DH_C"/>
</dbReference>
<keyword evidence="7" id="KW-0443">Lipid metabolism</keyword>
<comment type="subcellular location">
    <subcellularLocation>
        <location evidence="1">Membrane</location>
        <topology evidence="1">Multi-pass membrane protein</topology>
    </subcellularLocation>
</comment>
<feature type="domain" description="3-oxo-5-alpha-steroid 4-dehydrogenase C-terminal" evidence="10">
    <location>
        <begin position="176"/>
        <end position="322"/>
    </location>
</feature>
<evidence type="ECO:0000259" key="10">
    <source>
        <dbReference type="Pfam" id="PF02544"/>
    </source>
</evidence>
<proteinExistence type="inferred from homology"/>
<dbReference type="EMBL" id="HBGR01006713">
    <property type="protein sequence ID" value="CAD9378560.1"/>
    <property type="molecule type" value="Transcribed_RNA"/>
</dbReference>
<protein>
    <recommendedName>
        <fullName evidence="10">3-oxo-5-alpha-steroid 4-dehydrogenase C-terminal domain-containing protein</fullName>
    </recommendedName>
</protein>
<evidence type="ECO:0000256" key="5">
    <source>
        <dbReference type="ARBA" id="ARBA00022989"/>
    </source>
</evidence>
<keyword evidence="8 9" id="KW-0472">Membrane</keyword>
<dbReference type="GO" id="GO:0016020">
    <property type="term" value="C:membrane"/>
    <property type="evidence" value="ECO:0007669"/>
    <property type="project" value="UniProtKB-SubCell"/>
</dbReference>
<keyword evidence="5 9" id="KW-1133">Transmembrane helix</keyword>
<organism evidence="11">
    <name type="scientific">Pycnococcus provasolii</name>
    <dbReference type="NCBI Taxonomy" id="41880"/>
    <lineage>
        <taxon>Eukaryota</taxon>
        <taxon>Viridiplantae</taxon>
        <taxon>Chlorophyta</taxon>
        <taxon>Pseudoscourfieldiophyceae</taxon>
        <taxon>Pseudoscourfieldiales</taxon>
        <taxon>Pycnococcaceae</taxon>
        <taxon>Pycnococcus</taxon>
    </lineage>
</organism>
<dbReference type="PANTHER" id="PTHR10556">
    <property type="entry name" value="3-OXO-5-ALPHA-STEROID 4-DEHYDROGENASE"/>
    <property type="match status" value="1"/>
</dbReference>
<evidence type="ECO:0000256" key="6">
    <source>
        <dbReference type="ARBA" id="ARBA00023002"/>
    </source>
</evidence>
<dbReference type="GO" id="GO:0016627">
    <property type="term" value="F:oxidoreductase activity, acting on the CH-CH group of donors"/>
    <property type="evidence" value="ECO:0007669"/>
    <property type="project" value="InterPro"/>
</dbReference>
<keyword evidence="3" id="KW-0444">Lipid biosynthesis</keyword>